<evidence type="ECO:0000256" key="1">
    <source>
        <dbReference type="ARBA" id="ARBA00011073"/>
    </source>
</evidence>
<dbReference type="PROSITE" id="PS00138">
    <property type="entry name" value="SUBTILASE_SER"/>
    <property type="match status" value="1"/>
</dbReference>
<accession>A0A7W2EM79</accession>
<keyword evidence="8" id="KW-0732">Signal</keyword>
<reference evidence="13 14" key="1">
    <citation type="submission" date="2020-07" db="EMBL/GenBank/DDBJ databases">
        <title>Novel species isolated from subtropical streams in China.</title>
        <authorList>
            <person name="Lu H."/>
        </authorList>
    </citation>
    <scope>NUCLEOTIDE SEQUENCE [LARGE SCALE GENOMIC DNA]</scope>
    <source>
        <strain evidence="13 14">FT3S</strain>
    </source>
</reference>
<dbReference type="Pfam" id="PF02225">
    <property type="entry name" value="PA"/>
    <property type="match status" value="1"/>
</dbReference>
<evidence type="ECO:0000256" key="2">
    <source>
        <dbReference type="ARBA" id="ARBA00022670"/>
    </source>
</evidence>
<evidence type="ECO:0000259" key="9">
    <source>
        <dbReference type="Pfam" id="PF00082"/>
    </source>
</evidence>
<proteinExistence type="inferred from homology"/>
<dbReference type="PANTHER" id="PTHR10795">
    <property type="entry name" value="PROPROTEIN CONVERTASE SUBTILISIN/KEXIN"/>
    <property type="match status" value="1"/>
</dbReference>
<feature type="chain" id="PRO_5031361247" evidence="8">
    <location>
        <begin position="24"/>
        <end position="1051"/>
    </location>
</feature>
<dbReference type="SUPFAM" id="SSF52025">
    <property type="entry name" value="PA domain"/>
    <property type="match status" value="1"/>
</dbReference>
<dbReference type="InterPro" id="IPR010259">
    <property type="entry name" value="S8pro/Inhibitor_I9"/>
</dbReference>
<dbReference type="InterPro" id="IPR034197">
    <property type="entry name" value="Peptidases_S8_3"/>
</dbReference>
<dbReference type="EMBL" id="JACEZS010000032">
    <property type="protein sequence ID" value="MBA5608457.1"/>
    <property type="molecule type" value="Genomic_DNA"/>
</dbReference>
<dbReference type="Gene3D" id="3.50.30.30">
    <property type="match status" value="1"/>
</dbReference>
<evidence type="ECO:0000259" key="12">
    <source>
        <dbReference type="Pfam" id="PF17766"/>
    </source>
</evidence>
<dbReference type="PROSITE" id="PS51892">
    <property type="entry name" value="SUBTILASE"/>
    <property type="match status" value="1"/>
</dbReference>
<evidence type="ECO:0000256" key="3">
    <source>
        <dbReference type="ARBA" id="ARBA00022801"/>
    </source>
</evidence>
<dbReference type="PRINTS" id="PR00723">
    <property type="entry name" value="SUBTILISIN"/>
</dbReference>
<evidence type="ECO:0000256" key="8">
    <source>
        <dbReference type="SAM" id="SignalP"/>
    </source>
</evidence>
<name>A0A7W2EM79_9BURK</name>
<feature type="active site" description="Charge relay system" evidence="5 6">
    <location>
        <position position="256"/>
    </location>
</feature>
<evidence type="ECO:0000256" key="4">
    <source>
        <dbReference type="ARBA" id="ARBA00022825"/>
    </source>
</evidence>
<dbReference type="GO" id="GO:0006508">
    <property type="term" value="P:proteolysis"/>
    <property type="evidence" value="ECO:0007669"/>
    <property type="project" value="UniProtKB-KW"/>
</dbReference>
<feature type="signal peptide" evidence="8">
    <location>
        <begin position="1"/>
        <end position="23"/>
    </location>
</feature>
<dbReference type="Pfam" id="PF05922">
    <property type="entry name" value="Inhibitor_I9"/>
    <property type="match status" value="1"/>
</dbReference>
<evidence type="ECO:0000313" key="13">
    <source>
        <dbReference type="EMBL" id="MBA5608457.1"/>
    </source>
</evidence>
<feature type="domain" description="Inhibitor I9" evidence="11">
    <location>
        <begin position="30"/>
        <end position="130"/>
    </location>
</feature>
<dbReference type="CDD" id="cd04852">
    <property type="entry name" value="Peptidases_S8_3"/>
    <property type="match status" value="1"/>
</dbReference>
<evidence type="ECO:0000256" key="6">
    <source>
        <dbReference type="PROSITE-ProRule" id="PRU01240"/>
    </source>
</evidence>
<dbReference type="Gene3D" id="3.30.70.80">
    <property type="entry name" value="Peptidase S8 propeptide/proteinase inhibitor I9"/>
    <property type="match status" value="1"/>
</dbReference>
<protein>
    <submittedName>
        <fullName evidence="13">S8 family peptidase</fullName>
    </submittedName>
</protein>
<evidence type="ECO:0000313" key="14">
    <source>
        <dbReference type="Proteomes" id="UP000566711"/>
    </source>
</evidence>
<feature type="region of interest" description="Disordered" evidence="7">
    <location>
        <begin position="248"/>
        <end position="269"/>
    </location>
</feature>
<dbReference type="Gene3D" id="2.60.120.380">
    <property type="match status" value="1"/>
</dbReference>
<dbReference type="RefSeq" id="WP_182220618.1">
    <property type="nucleotide sequence ID" value="NZ_JACEZS010000032.1"/>
</dbReference>
<dbReference type="Pfam" id="PF17766">
    <property type="entry name" value="fn3_6"/>
    <property type="match status" value="1"/>
</dbReference>
<sequence>MKLHPISSAVLVLLSAMAGAAMADEVRHSYIVQLVDKPAATYTGQITGLPATMPAPGQRLNVDAADVQNYLNYLDTKQESVLNTVSAAEITHKYNVVFNGFAAMLTDDEVRALKKNTGVANITADSILQLDTSYTPTFLGLDKAGGLWDQLGGKGAAGENMILGIVDGGIWPENPSYADRVDENGNPSHTGATRVYDAPPASWKGICQTGEGFGVQNCNNKLIGARYFKSPDQTLHWTEFLSARDSVAGTEGHGGHGSHTSSTAGGNANVSASVGGVPMGKVSGMAPRARIAAYKVCWTDGATGKNGCATSNSVAAIDQAVKDGVNVINFSIGPNAGGGAFNEATEVAFLGAAAAGVFVSAAAGNSGPTSSPPAPVSHISPWLTTVGNSTHNRTYIASATLGSGVKVDGASSNAMTPSAPLILAKDAGLAGIDPADTNLLRCFGATDGVAPLLDPAKVTGKVLVCDRGANVLVNKSANAKTAGAVGVIIANVPGGATTVLNQPHTLSTIHITQENGAIVKNYVAASGAAATAALGDLRAFFDPNVPAPVMNGSSSRGPNVANANILKPDLTAPGTDILAAVTADLTQAQRDAVAGGGVAPVTDWAFYTGTSMATPHVAGIAALLKQRHPDWTPAAIKSALMTTAFDTKPDGLNGSMAWDATAKTTGTLPWGQGAGHIAPSTAADPGLVYDATEIDYARFLCGLNAGVYSAATCQAVGTIQPYNLNLASLTAANVLGSLTMTRTVTNVGNSAATYTATASLPGYTVDVQPAALTLGAGAKGSFTVKLTRTSAPIDTWTYGSLVWSDGTHTVRSPLTARGSALAAPSRVSSEAATGSKVLTVGTGFAGTLGSVKGGLIPATVDGRVVGQADVSANTAAQCAAGGAPGVNVHTVTIPSGALVARFSLFDADTSGNGESDLDLVVVKGSTVVGSSGGSSANEQVQLIKPAAGTYNVCVVGYAPVGGQASYSLNSWVITPASVGGNFKALMPSAATVGGTASVGMAWSGLAPGKRHLGAVQYLLNGSYQGTTVVEVNTNDPLPQFDNARDKYVNAK</sequence>
<comment type="similarity">
    <text evidence="1 6">Belongs to the peptidase S8 family.</text>
</comment>
<dbReference type="CDD" id="cd02120">
    <property type="entry name" value="PA_subtilisin_like"/>
    <property type="match status" value="1"/>
</dbReference>
<evidence type="ECO:0000256" key="7">
    <source>
        <dbReference type="SAM" id="MobiDB-lite"/>
    </source>
</evidence>
<gene>
    <name evidence="13" type="ORF">H3H36_24210</name>
</gene>
<dbReference type="InterPro" id="IPR037045">
    <property type="entry name" value="S8pro/Inhibitor_I9_sf"/>
</dbReference>
<dbReference type="InterPro" id="IPR036852">
    <property type="entry name" value="Peptidase_S8/S53_dom_sf"/>
</dbReference>
<dbReference type="InterPro" id="IPR023828">
    <property type="entry name" value="Peptidase_S8_Ser-AS"/>
</dbReference>
<dbReference type="InterPro" id="IPR015500">
    <property type="entry name" value="Peptidase_S8_subtilisin-rel"/>
</dbReference>
<dbReference type="SUPFAM" id="SSF54897">
    <property type="entry name" value="Protease propeptides/inhibitors"/>
    <property type="match status" value="1"/>
</dbReference>
<keyword evidence="4 6" id="KW-0720">Serine protease</keyword>
<dbReference type="InterPro" id="IPR000209">
    <property type="entry name" value="Peptidase_S8/S53_dom"/>
</dbReference>
<feature type="compositionally biased region" description="Low complexity" evidence="7">
    <location>
        <begin position="258"/>
        <end position="268"/>
    </location>
</feature>
<comment type="caution">
    <text evidence="13">The sequence shown here is derived from an EMBL/GenBank/DDBJ whole genome shotgun (WGS) entry which is preliminary data.</text>
</comment>
<dbReference type="Gene3D" id="2.60.40.2310">
    <property type="match status" value="1"/>
</dbReference>
<dbReference type="InterPro" id="IPR046450">
    <property type="entry name" value="PA_dom_sf"/>
</dbReference>
<evidence type="ECO:0000256" key="5">
    <source>
        <dbReference type="PIRSR" id="PIRSR615500-1"/>
    </source>
</evidence>
<keyword evidence="14" id="KW-1185">Reference proteome</keyword>
<dbReference type="Gene3D" id="3.40.50.200">
    <property type="entry name" value="Peptidase S8/S53 domain"/>
    <property type="match status" value="1"/>
</dbReference>
<feature type="active site" description="Charge relay system" evidence="5 6">
    <location>
        <position position="611"/>
    </location>
</feature>
<keyword evidence="2 6" id="KW-0645">Protease</keyword>
<dbReference type="AlphaFoldDB" id="A0A7W2EM79"/>
<dbReference type="InterPro" id="IPR045051">
    <property type="entry name" value="SBT"/>
</dbReference>
<dbReference type="InterPro" id="IPR003137">
    <property type="entry name" value="PA_domain"/>
</dbReference>
<feature type="active site" description="Charge relay system" evidence="5 6">
    <location>
        <position position="167"/>
    </location>
</feature>
<evidence type="ECO:0000259" key="10">
    <source>
        <dbReference type="Pfam" id="PF02225"/>
    </source>
</evidence>
<feature type="domain" description="PA" evidence="10">
    <location>
        <begin position="449"/>
        <end position="517"/>
    </location>
</feature>
<dbReference type="InterPro" id="IPR041469">
    <property type="entry name" value="Subtilisin-like_FN3"/>
</dbReference>
<dbReference type="SUPFAM" id="SSF52743">
    <property type="entry name" value="Subtilisin-like"/>
    <property type="match status" value="1"/>
</dbReference>
<feature type="domain" description="Peptidase S8/S53" evidence="9">
    <location>
        <begin position="158"/>
        <end position="653"/>
    </location>
</feature>
<dbReference type="Pfam" id="PF00082">
    <property type="entry name" value="Peptidase_S8"/>
    <property type="match status" value="1"/>
</dbReference>
<feature type="domain" description="Subtilisin-like protease fibronectin type-III" evidence="12">
    <location>
        <begin position="723"/>
        <end position="815"/>
    </location>
</feature>
<dbReference type="Proteomes" id="UP000566711">
    <property type="component" value="Unassembled WGS sequence"/>
</dbReference>
<dbReference type="GO" id="GO:0004252">
    <property type="term" value="F:serine-type endopeptidase activity"/>
    <property type="evidence" value="ECO:0007669"/>
    <property type="project" value="UniProtKB-UniRule"/>
</dbReference>
<organism evidence="13 14">
    <name type="scientific">Rugamonas fusca</name>
    <dbReference type="NCBI Taxonomy" id="2758568"/>
    <lineage>
        <taxon>Bacteria</taxon>
        <taxon>Pseudomonadati</taxon>
        <taxon>Pseudomonadota</taxon>
        <taxon>Betaproteobacteria</taxon>
        <taxon>Burkholderiales</taxon>
        <taxon>Oxalobacteraceae</taxon>
        <taxon>Telluria group</taxon>
        <taxon>Rugamonas</taxon>
    </lineage>
</organism>
<evidence type="ECO:0000259" key="11">
    <source>
        <dbReference type="Pfam" id="PF05922"/>
    </source>
</evidence>
<keyword evidence="3 6" id="KW-0378">Hydrolase</keyword>